<dbReference type="AlphaFoldDB" id="A0A848BBS3"/>
<dbReference type="RefSeq" id="WP_019543891.1">
    <property type="nucleotide sequence ID" value="NZ_JABAFA010000065.1"/>
</dbReference>
<comment type="caution">
    <text evidence="1">The sequence shown here is derived from an EMBL/GenBank/DDBJ whole genome shotgun (WGS) entry which is preliminary data.</text>
</comment>
<accession>A0A848BBS3</accession>
<evidence type="ECO:0000313" key="2">
    <source>
        <dbReference type="Proteomes" id="UP000543804"/>
    </source>
</evidence>
<name>A0A848BBS3_9FIRM</name>
<proteinExistence type="predicted"/>
<sequence length="80" mass="9068">MADKKTESKRDKFVRIAEARTNKILNMVELLGNCSNSNIYEYTTSDVNQIFGAIESAVKDAKKKFSAQDTEKTTKFSLKK</sequence>
<keyword evidence="2" id="KW-1185">Reference proteome</keyword>
<dbReference type="Proteomes" id="UP000543804">
    <property type="component" value="Unassembled WGS sequence"/>
</dbReference>
<organism evidence="1 2">
    <name type="scientific">Selenomonas bovis</name>
    <dbReference type="NCBI Taxonomy" id="416586"/>
    <lineage>
        <taxon>Bacteria</taxon>
        <taxon>Bacillati</taxon>
        <taxon>Bacillota</taxon>
        <taxon>Negativicutes</taxon>
        <taxon>Selenomonadales</taxon>
        <taxon>Selenomonadaceae</taxon>
        <taxon>Selenomonas</taxon>
    </lineage>
</organism>
<dbReference type="EMBL" id="JABAFA010000065">
    <property type="protein sequence ID" value="NMD99842.1"/>
    <property type="molecule type" value="Genomic_DNA"/>
</dbReference>
<protein>
    <submittedName>
        <fullName evidence="1">Uncharacterized protein</fullName>
    </submittedName>
</protein>
<gene>
    <name evidence="1" type="ORF">HF878_10325</name>
</gene>
<evidence type="ECO:0000313" key="1">
    <source>
        <dbReference type="EMBL" id="NMD99842.1"/>
    </source>
</evidence>
<reference evidence="1 2" key="1">
    <citation type="submission" date="2020-04" db="EMBL/GenBank/DDBJ databases">
        <authorList>
            <person name="Hitch T.C.A."/>
            <person name="Wylensek D."/>
            <person name="Clavel T."/>
        </authorList>
    </citation>
    <scope>NUCLEOTIDE SEQUENCE [LARGE SCALE GENOMIC DNA]</scope>
    <source>
        <strain evidence="1 2">PG-130-P53-12</strain>
    </source>
</reference>